<proteinExistence type="predicted"/>
<evidence type="ECO:0000313" key="2">
    <source>
        <dbReference type="Proteomes" id="UP000638353"/>
    </source>
</evidence>
<protein>
    <submittedName>
        <fullName evidence="1">Uncharacterized protein</fullName>
    </submittedName>
</protein>
<dbReference type="Proteomes" id="UP000638353">
    <property type="component" value="Unassembled WGS sequence"/>
</dbReference>
<sequence length="129" mass="13859">MALLLLTSCTKDDPTSTEGLDPFLSTYVQLLNASDEPGLVRHLAAHPSGDKDAAARIAEFGGQGWKVEWTKSSEFPGVWNVKLRGTRTPGSTPVNVSEVVVREDGEWSFAPMPGVVPKPPNAADTTRPE</sequence>
<gene>
    <name evidence="1" type="ORF">GCM10010334_02980</name>
</gene>
<comment type="caution">
    <text evidence="1">The sequence shown here is derived from an EMBL/GenBank/DDBJ whole genome shotgun (WGS) entry which is preliminary data.</text>
</comment>
<reference evidence="1" key="2">
    <citation type="submission" date="2020-09" db="EMBL/GenBank/DDBJ databases">
        <authorList>
            <person name="Sun Q."/>
            <person name="Ohkuma M."/>
        </authorList>
    </citation>
    <scope>NUCLEOTIDE SEQUENCE</scope>
    <source>
        <strain evidence="1">JCM 4637</strain>
    </source>
</reference>
<dbReference type="EMBL" id="BMVC01000001">
    <property type="protein sequence ID" value="GHC78067.1"/>
    <property type="molecule type" value="Genomic_DNA"/>
</dbReference>
<organism evidence="1 2">
    <name type="scientific">Streptomyces finlayi</name>
    <dbReference type="NCBI Taxonomy" id="67296"/>
    <lineage>
        <taxon>Bacteria</taxon>
        <taxon>Bacillati</taxon>
        <taxon>Actinomycetota</taxon>
        <taxon>Actinomycetes</taxon>
        <taxon>Kitasatosporales</taxon>
        <taxon>Streptomycetaceae</taxon>
        <taxon>Streptomyces</taxon>
    </lineage>
</organism>
<dbReference type="RefSeq" id="WP_189820820.1">
    <property type="nucleotide sequence ID" value="NZ_BMVC01000001.1"/>
</dbReference>
<accession>A0A918WSF7</accession>
<reference evidence="1" key="1">
    <citation type="journal article" date="2014" name="Int. J. Syst. Evol. Microbiol.">
        <title>Complete genome sequence of Corynebacterium casei LMG S-19264T (=DSM 44701T), isolated from a smear-ripened cheese.</title>
        <authorList>
            <consortium name="US DOE Joint Genome Institute (JGI-PGF)"/>
            <person name="Walter F."/>
            <person name="Albersmeier A."/>
            <person name="Kalinowski J."/>
            <person name="Ruckert C."/>
        </authorList>
    </citation>
    <scope>NUCLEOTIDE SEQUENCE</scope>
    <source>
        <strain evidence="1">JCM 4637</strain>
    </source>
</reference>
<evidence type="ECO:0000313" key="1">
    <source>
        <dbReference type="EMBL" id="GHC78067.1"/>
    </source>
</evidence>
<dbReference type="AlphaFoldDB" id="A0A918WSF7"/>
<name>A0A918WSF7_9ACTN</name>